<proteinExistence type="inferred from homology"/>
<dbReference type="Gene3D" id="3.30.465.10">
    <property type="match status" value="1"/>
</dbReference>
<evidence type="ECO:0000256" key="1">
    <source>
        <dbReference type="ARBA" id="ARBA00004651"/>
    </source>
</evidence>
<evidence type="ECO:0000256" key="5">
    <source>
        <dbReference type="ARBA" id="ARBA00022737"/>
    </source>
</evidence>
<dbReference type="SUPFAM" id="SSF56176">
    <property type="entry name" value="FAD-binding/transporter-associated domain-like"/>
    <property type="match status" value="1"/>
</dbReference>
<evidence type="ECO:0000259" key="13">
    <source>
        <dbReference type="PROSITE" id="PS51846"/>
    </source>
</evidence>
<dbReference type="CDD" id="cd04590">
    <property type="entry name" value="CBS_pair_CorC_HlyC_assoc"/>
    <property type="match status" value="1"/>
</dbReference>
<dbReference type="InterPro" id="IPR016169">
    <property type="entry name" value="FAD-bd_PCMH_sub2"/>
</dbReference>
<name>K0YQ78_9ACTO</name>
<feature type="domain" description="CNNM transmembrane" evidence="13">
    <location>
        <begin position="1"/>
        <end position="203"/>
    </location>
</feature>
<evidence type="ECO:0000256" key="11">
    <source>
        <dbReference type="SAM" id="Phobius"/>
    </source>
</evidence>
<comment type="subcellular location">
    <subcellularLocation>
        <location evidence="1">Cell membrane</location>
        <topology evidence="1">Multi-pass membrane protein</topology>
    </subcellularLocation>
</comment>
<dbReference type="EMBL" id="AGWQ01000008">
    <property type="protein sequence ID" value="EJZ85568.1"/>
    <property type="molecule type" value="Genomic_DNA"/>
</dbReference>
<comment type="caution">
    <text evidence="14">The sequence shown here is derived from an EMBL/GenBank/DDBJ whole genome shotgun (WGS) entry which is preliminary data.</text>
</comment>
<dbReference type="Proteomes" id="UP000003994">
    <property type="component" value="Unassembled WGS sequence"/>
</dbReference>
<dbReference type="InterPro" id="IPR036318">
    <property type="entry name" value="FAD-bd_PCMH-like_sf"/>
</dbReference>
<dbReference type="PROSITE" id="PS51371">
    <property type="entry name" value="CBS"/>
    <property type="match status" value="1"/>
</dbReference>
<evidence type="ECO:0000256" key="7">
    <source>
        <dbReference type="ARBA" id="ARBA00023122"/>
    </source>
</evidence>
<evidence type="ECO:0000256" key="8">
    <source>
        <dbReference type="ARBA" id="ARBA00023136"/>
    </source>
</evidence>
<evidence type="ECO:0000313" key="15">
    <source>
        <dbReference type="Proteomes" id="UP000003994"/>
    </source>
</evidence>
<dbReference type="eggNOG" id="COG1253">
    <property type="taxonomic scope" value="Bacteria"/>
</dbReference>
<dbReference type="GO" id="GO:0050660">
    <property type="term" value="F:flavin adenine dinucleotide binding"/>
    <property type="evidence" value="ECO:0007669"/>
    <property type="project" value="InterPro"/>
</dbReference>
<dbReference type="PROSITE" id="PS51846">
    <property type="entry name" value="CNNM"/>
    <property type="match status" value="1"/>
</dbReference>
<keyword evidence="4 10" id="KW-0812">Transmembrane</keyword>
<comment type="similarity">
    <text evidence="2">Belongs to the UPF0053 family.</text>
</comment>
<feature type="domain" description="CBS" evidence="12">
    <location>
        <begin position="289"/>
        <end position="346"/>
    </location>
</feature>
<keyword evidence="5" id="KW-0677">Repeat</keyword>
<dbReference type="InterPro" id="IPR000644">
    <property type="entry name" value="CBS_dom"/>
</dbReference>
<keyword evidence="7 9" id="KW-0129">CBS domain</keyword>
<dbReference type="InterPro" id="IPR046342">
    <property type="entry name" value="CBS_dom_sf"/>
</dbReference>
<protein>
    <recommendedName>
        <fullName evidence="16">CBS domain-containing protein</fullName>
    </recommendedName>
</protein>
<dbReference type="Pfam" id="PF01595">
    <property type="entry name" value="CNNM"/>
    <property type="match status" value="1"/>
</dbReference>
<reference evidence="14 15" key="1">
    <citation type="submission" date="2012-07" db="EMBL/GenBank/DDBJ databases">
        <title>The Genome Sequence of Actinomyces turicensis ACS-279-V-COL4.</title>
        <authorList>
            <consortium name="The Broad Institute Genome Sequencing Platform"/>
            <person name="Earl A."/>
            <person name="Ward D."/>
            <person name="Feldgarden M."/>
            <person name="Gevers D."/>
            <person name="Saerens B."/>
            <person name="Vaneechoutte M."/>
            <person name="Walker B."/>
            <person name="Young S.K."/>
            <person name="Zeng Q."/>
            <person name="Gargeya S."/>
            <person name="Fitzgerald M."/>
            <person name="Haas B."/>
            <person name="Abouelleil A."/>
            <person name="Alvarado L."/>
            <person name="Arachchi H.M."/>
            <person name="Berlin A."/>
            <person name="Chapman S.B."/>
            <person name="Goldberg J."/>
            <person name="Griggs A."/>
            <person name="Gujja S."/>
            <person name="Hansen M."/>
            <person name="Howarth C."/>
            <person name="Imamovic A."/>
            <person name="Larimer J."/>
            <person name="McCowen C."/>
            <person name="Montmayeur A."/>
            <person name="Murphy C."/>
            <person name="Neiman D."/>
            <person name="Pearson M."/>
            <person name="Priest M."/>
            <person name="Roberts A."/>
            <person name="Saif S."/>
            <person name="Shea T."/>
            <person name="Sisk P."/>
            <person name="Sykes S."/>
            <person name="Wortman J."/>
            <person name="Nusbaum C."/>
            <person name="Birren B."/>
        </authorList>
    </citation>
    <scope>NUCLEOTIDE SEQUENCE [LARGE SCALE GENOMIC DNA]</scope>
    <source>
        <strain evidence="14 15">ACS-279-V-Col4</strain>
    </source>
</reference>
<dbReference type="SUPFAM" id="SSF54631">
    <property type="entry name" value="CBS-domain pair"/>
    <property type="match status" value="1"/>
</dbReference>
<keyword evidence="8 10" id="KW-0472">Membrane</keyword>
<evidence type="ECO:0000313" key="14">
    <source>
        <dbReference type="EMBL" id="EJZ85568.1"/>
    </source>
</evidence>
<keyword evidence="3" id="KW-1003">Cell membrane</keyword>
<dbReference type="HOGENOM" id="CLU_015237_4_0_11"/>
<organism evidence="14 15">
    <name type="scientific">Schaalia turicensis ACS-279-V-Col4</name>
    <dbReference type="NCBI Taxonomy" id="883077"/>
    <lineage>
        <taxon>Bacteria</taxon>
        <taxon>Bacillati</taxon>
        <taxon>Actinomycetota</taxon>
        <taxon>Actinomycetes</taxon>
        <taxon>Actinomycetales</taxon>
        <taxon>Actinomycetaceae</taxon>
        <taxon>Schaalia</taxon>
    </lineage>
</organism>
<sequence>MIATIAMLVLGIVLTIGTFIFVSAEFSLVALDQAVVEKRFQAGDKSAGEVLKATKTLSTQLSGAQVGITLTTILLGYTTQVTIADLLETALGSAGLAAGLATGIAAIVAAVFINAVSMLFGELVPKNLALAHPLKTAGLVVPFHMFFTALMKPIIFVLNGSANAVLKLVNIEPQEEISSARSASELEAMVRHSAEEGTIDTSTASLLTNSIRLSEFTAADVMTDRGLLHFLPDTAVASDVVAFSRETGHSRFPIVGEDLDDIIGLVSLRRAIGVPFERRDEVPVVSASLMAEVPSVPETAPIGPLMVQLRDEGLQMAIVVDEYGGVAGVVTLEDVIEEIVGEVSDEHDGRRLGIRTRADGALLIPGTLRPDELFERTRIALPEDNAYDTIGGLVMAQLGRIPMVGDRVDVHSVILEVEHMQGRRIMQIALYVPDQEDEEPEVQL</sequence>
<keyword evidence="15" id="KW-1185">Reference proteome</keyword>
<dbReference type="Pfam" id="PF03471">
    <property type="entry name" value="CorC_HlyC"/>
    <property type="match status" value="1"/>
</dbReference>
<dbReference type="STRING" id="883077.HMPREF9241_01568"/>
<feature type="transmembrane region" description="Helical" evidence="11">
    <location>
        <begin position="6"/>
        <end position="31"/>
    </location>
</feature>
<evidence type="ECO:0000256" key="2">
    <source>
        <dbReference type="ARBA" id="ARBA00006337"/>
    </source>
</evidence>
<evidence type="ECO:0000256" key="3">
    <source>
        <dbReference type="ARBA" id="ARBA00022475"/>
    </source>
</evidence>
<evidence type="ECO:0000256" key="6">
    <source>
        <dbReference type="ARBA" id="ARBA00022989"/>
    </source>
</evidence>
<dbReference type="InterPro" id="IPR005170">
    <property type="entry name" value="Transptr-assoc_dom"/>
</dbReference>
<dbReference type="PANTHER" id="PTHR43099:SF6">
    <property type="entry name" value="UPF0053 PROTEIN RV1842C"/>
    <property type="match status" value="1"/>
</dbReference>
<dbReference type="AlphaFoldDB" id="K0YQ78"/>
<dbReference type="Pfam" id="PF00571">
    <property type="entry name" value="CBS"/>
    <property type="match status" value="1"/>
</dbReference>
<gene>
    <name evidence="14" type="ORF">HMPREF9241_01568</name>
</gene>
<evidence type="ECO:0000259" key="12">
    <source>
        <dbReference type="PROSITE" id="PS51371"/>
    </source>
</evidence>
<dbReference type="InterPro" id="IPR044751">
    <property type="entry name" value="Ion_transp-like_CBS"/>
</dbReference>
<dbReference type="Gene3D" id="3.10.580.10">
    <property type="entry name" value="CBS-domain"/>
    <property type="match status" value="1"/>
</dbReference>
<dbReference type="PATRIC" id="fig|883077.3.peg.1584"/>
<feature type="transmembrane region" description="Helical" evidence="11">
    <location>
        <begin position="96"/>
        <end position="120"/>
    </location>
</feature>
<accession>K0YQ78</accession>
<evidence type="ECO:0000256" key="4">
    <source>
        <dbReference type="ARBA" id="ARBA00022692"/>
    </source>
</evidence>
<dbReference type="InterPro" id="IPR002550">
    <property type="entry name" value="CNNM"/>
</dbReference>
<evidence type="ECO:0000256" key="9">
    <source>
        <dbReference type="PROSITE-ProRule" id="PRU00703"/>
    </source>
</evidence>
<keyword evidence="6 10" id="KW-1133">Transmembrane helix</keyword>
<dbReference type="GO" id="GO:0005886">
    <property type="term" value="C:plasma membrane"/>
    <property type="evidence" value="ECO:0007669"/>
    <property type="project" value="UniProtKB-SubCell"/>
</dbReference>
<dbReference type="PANTHER" id="PTHR43099">
    <property type="entry name" value="UPF0053 PROTEIN YRKA"/>
    <property type="match status" value="1"/>
</dbReference>
<dbReference type="SMART" id="SM01091">
    <property type="entry name" value="CorC_HlyC"/>
    <property type="match status" value="1"/>
</dbReference>
<evidence type="ECO:0008006" key="16">
    <source>
        <dbReference type="Google" id="ProtNLM"/>
    </source>
</evidence>
<evidence type="ECO:0000256" key="10">
    <source>
        <dbReference type="PROSITE-ProRule" id="PRU01193"/>
    </source>
</evidence>
<dbReference type="InterPro" id="IPR051676">
    <property type="entry name" value="UPF0053_domain"/>
</dbReference>